<evidence type="ECO:0000313" key="3">
    <source>
        <dbReference type="EMBL" id="CAA9506250.1"/>
    </source>
</evidence>
<dbReference type="AlphaFoldDB" id="A0A6J4SV98"/>
<feature type="region of interest" description="Disordered" evidence="1">
    <location>
        <begin position="80"/>
        <end position="99"/>
    </location>
</feature>
<evidence type="ECO:0000256" key="2">
    <source>
        <dbReference type="SAM" id="SignalP"/>
    </source>
</evidence>
<evidence type="ECO:0000256" key="1">
    <source>
        <dbReference type="SAM" id="MobiDB-lite"/>
    </source>
</evidence>
<organism evidence="3">
    <name type="scientific">uncultured Sphingomonas sp</name>
    <dbReference type="NCBI Taxonomy" id="158754"/>
    <lineage>
        <taxon>Bacteria</taxon>
        <taxon>Pseudomonadati</taxon>
        <taxon>Pseudomonadota</taxon>
        <taxon>Alphaproteobacteria</taxon>
        <taxon>Sphingomonadales</taxon>
        <taxon>Sphingomonadaceae</taxon>
        <taxon>Sphingomonas</taxon>
        <taxon>environmental samples</taxon>
    </lineage>
</organism>
<accession>A0A6J4SV98</accession>
<dbReference type="PROSITE" id="PS51257">
    <property type="entry name" value="PROKAR_LIPOPROTEIN"/>
    <property type="match status" value="1"/>
</dbReference>
<protein>
    <recommendedName>
        <fullName evidence="4">C-type lysozyme inhibitor domain-containing protein</fullName>
    </recommendedName>
</protein>
<feature type="signal peptide" evidence="2">
    <location>
        <begin position="1"/>
        <end position="17"/>
    </location>
</feature>
<gene>
    <name evidence="3" type="ORF">AVDCRST_MAG62-248</name>
</gene>
<evidence type="ECO:0008006" key="4">
    <source>
        <dbReference type="Google" id="ProtNLM"/>
    </source>
</evidence>
<proteinExistence type="predicted"/>
<keyword evidence="2" id="KW-0732">Signal</keyword>
<dbReference type="EMBL" id="CADCWB010000035">
    <property type="protein sequence ID" value="CAA9506250.1"/>
    <property type="molecule type" value="Genomic_DNA"/>
</dbReference>
<feature type="chain" id="PRO_5027050534" description="C-type lysozyme inhibitor domain-containing protein" evidence="2">
    <location>
        <begin position="18"/>
        <end position="132"/>
    </location>
</feature>
<name>A0A6J4SV98_9SPHN</name>
<reference evidence="3" key="1">
    <citation type="submission" date="2020-02" db="EMBL/GenBank/DDBJ databases">
        <authorList>
            <person name="Meier V. D."/>
        </authorList>
    </citation>
    <scope>NUCLEOTIDE SEQUENCE</scope>
    <source>
        <strain evidence="3">AVDCRST_MAG62</strain>
    </source>
</reference>
<sequence length="132" mass="13489">MNRTPLALTILAAAALAGCDSSGHTIVQNGPADSMANELANAPAVELPPSIAASKIYRCKDNSLVYIDWLEKNGQAAGANFRSEKAGTPTQLLPGADGQPPFVAEGYSLTGTAEAGSITLTRPGKDSTSCKA</sequence>